<organism evidence="6 7">
    <name type="scientific">Pectobacterium carotovorum</name>
    <name type="common">Erwinia carotovora</name>
    <dbReference type="NCBI Taxonomy" id="554"/>
    <lineage>
        <taxon>Bacteria</taxon>
        <taxon>Pseudomonadati</taxon>
        <taxon>Pseudomonadota</taxon>
        <taxon>Gammaproteobacteria</taxon>
        <taxon>Enterobacterales</taxon>
        <taxon>Pectobacteriaceae</taxon>
        <taxon>Pectobacterium</taxon>
    </lineage>
</organism>
<dbReference type="Proteomes" id="UP000283655">
    <property type="component" value="Unassembled WGS sequence"/>
</dbReference>
<name>A0A419AS91_PECCA</name>
<gene>
    <name evidence="6" type="ORF">D5071_17860</name>
</gene>
<proteinExistence type="inferred from homology"/>
<evidence type="ECO:0000256" key="1">
    <source>
        <dbReference type="ARBA" id="ARBA00004613"/>
    </source>
</evidence>
<evidence type="ECO:0000256" key="4">
    <source>
        <dbReference type="ARBA" id="ARBA00023026"/>
    </source>
</evidence>
<sequence length="382" mass="42142">MATAISPTPLSFLPDVQNGLGKNNDESHVAAELAANITLFKMQLCQLALSSSKDVPTFEAKKTLEMIGKSLSENDSDVDNPNHDNNKVREAARSIDTLNHIEKADYLRCGVRRSDNESASTIEEIKHKISNNRIMEKYARSQLSLARINIEKIAGDEPVNETTPRNGEITTGTSYAELWAAIANAIQTIKEDYVDFYADLMKQYTEMYEAYNEFVQKASSDAVSAGKDGNTVGFDMNKMGEGYTNFDDYVNAHTPAGEVKNWKGMTEQEQNDMRITLEPAYHVNNEGEITFNLDQYNNTVKNTYPSILNSGSVENGIATPSTSSYQAWLATFNSTGSALQSNMQSFAQRYSQANSTFDNLNKVLSGAISALGESAKDVFKAL</sequence>
<dbReference type="RefSeq" id="WP_119874588.1">
    <property type="nucleotide sequence ID" value="NZ_QZDH01000053.1"/>
</dbReference>
<accession>A0A419AS91</accession>
<comment type="caution">
    <text evidence="6">The sequence shown here is derived from an EMBL/GenBank/DDBJ whole genome shotgun (WGS) entry which is preliminary data.</text>
</comment>
<dbReference type="Gene3D" id="1.20.1710.10">
    <property type="entry name" value="IpaD-like"/>
    <property type="match status" value="1"/>
</dbReference>
<keyword evidence="3" id="KW-0964">Secreted</keyword>
<dbReference type="Pfam" id="PF06511">
    <property type="entry name" value="T3SS_TC"/>
    <property type="match status" value="1"/>
</dbReference>
<evidence type="ECO:0000256" key="2">
    <source>
        <dbReference type="ARBA" id="ARBA00007741"/>
    </source>
</evidence>
<dbReference type="EMBL" id="QZDH01000053">
    <property type="protein sequence ID" value="RJL48593.1"/>
    <property type="molecule type" value="Genomic_DNA"/>
</dbReference>
<dbReference type="InterPro" id="IPR036708">
    <property type="entry name" value="BipD-like_sf"/>
</dbReference>
<dbReference type="AlphaFoldDB" id="A0A419AS91"/>
<comment type="subcellular location">
    <subcellularLocation>
        <location evidence="1">Secreted</location>
    </subcellularLocation>
</comment>
<comment type="similarity">
    <text evidence="2">Belongs to the invasin protein D family.</text>
</comment>
<evidence type="ECO:0000313" key="7">
    <source>
        <dbReference type="Proteomes" id="UP000283655"/>
    </source>
</evidence>
<keyword evidence="5" id="KW-0175">Coiled coil</keyword>
<reference evidence="6 7" key="1">
    <citation type="submission" date="2018-09" db="EMBL/GenBank/DDBJ databases">
        <title>Phylogenetic diversity of Pectobacterium and Dickeya strains causing blackleg disease of potato in Morocco.</title>
        <authorList>
            <person name="Oulghazi S."/>
            <person name="Moumni M."/>
            <person name="Faure D."/>
        </authorList>
    </citation>
    <scope>NUCLEOTIDE SEQUENCE [LARGE SCALE GENOMIC DNA]</scope>
    <source>
        <strain evidence="6 7">S1.15.11.2D</strain>
    </source>
</reference>
<protein>
    <submittedName>
        <fullName evidence="6">IpaD/SipD/SspD family type III secretion system needle tip protein</fullName>
    </submittedName>
</protein>
<keyword evidence="4" id="KW-0843">Virulence</keyword>
<dbReference type="GO" id="GO:0005576">
    <property type="term" value="C:extracellular region"/>
    <property type="evidence" value="ECO:0007669"/>
    <property type="project" value="UniProtKB-SubCell"/>
</dbReference>
<dbReference type="SUPFAM" id="SSF140693">
    <property type="entry name" value="IpaD-like"/>
    <property type="match status" value="1"/>
</dbReference>
<evidence type="ECO:0000256" key="5">
    <source>
        <dbReference type="ARBA" id="ARBA00023054"/>
    </source>
</evidence>
<evidence type="ECO:0000256" key="3">
    <source>
        <dbReference type="ARBA" id="ARBA00022525"/>
    </source>
</evidence>
<evidence type="ECO:0000313" key="6">
    <source>
        <dbReference type="EMBL" id="RJL48593.1"/>
    </source>
</evidence>
<dbReference type="InterPro" id="IPR009483">
    <property type="entry name" value="IpaD/BipD/SipD"/>
</dbReference>